<evidence type="ECO:0000313" key="1">
    <source>
        <dbReference type="EMBL" id="EGV43999.1"/>
    </source>
</evidence>
<accession>G2EC77</accession>
<dbReference type="OrthoDB" id="9792749at2"/>
<dbReference type="PROSITE" id="PS51257">
    <property type="entry name" value="PROKAR_LIPOPROTEIN"/>
    <property type="match status" value="1"/>
</dbReference>
<dbReference type="InterPro" id="IPR008719">
    <property type="entry name" value="N2O_reductase_NosL"/>
</dbReference>
<gene>
    <name evidence="1" type="ORF">BZARG_1501</name>
</gene>
<sequence>MKQFLFLATICLLLTACKVEPQPINYGQDGCHYCDMTIVDRQHASQLVTSKGKAYKYDAIECMVHALQDEFKDTEIAHYLVADFHKPGELINATKATFLVSKKLQSPMGANLSAFSNEEAGNKAQEEFTGDTYSWEEIQKHLVIK</sequence>
<name>G2EC77_9FLAO</name>
<dbReference type="STRING" id="1046627.BZARG_1501"/>
<dbReference type="Pfam" id="PF05573">
    <property type="entry name" value="NosL"/>
    <property type="match status" value="1"/>
</dbReference>
<proteinExistence type="predicted"/>
<keyword evidence="2" id="KW-1185">Reference proteome</keyword>
<comment type="caution">
    <text evidence="1">The sequence shown here is derived from an EMBL/GenBank/DDBJ whole genome shotgun (WGS) entry which is preliminary data.</text>
</comment>
<dbReference type="Proteomes" id="UP000003730">
    <property type="component" value="Unassembled WGS sequence"/>
</dbReference>
<dbReference type="AlphaFoldDB" id="G2EC77"/>
<dbReference type="eggNOG" id="COG4314">
    <property type="taxonomic scope" value="Bacteria"/>
</dbReference>
<evidence type="ECO:0000313" key="2">
    <source>
        <dbReference type="Proteomes" id="UP000003730"/>
    </source>
</evidence>
<dbReference type="SUPFAM" id="SSF160387">
    <property type="entry name" value="NosL/MerB-like"/>
    <property type="match status" value="1"/>
</dbReference>
<dbReference type="PANTHER" id="PTHR41247:SF1">
    <property type="entry name" value="HTH-TYPE TRANSCRIPTIONAL REPRESSOR YCNK"/>
    <property type="match status" value="1"/>
</dbReference>
<organism evidence="1 2">
    <name type="scientific">Bizionia argentinensis JUB59</name>
    <dbReference type="NCBI Taxonomy" id="1046627"/>
    <lineage>
        <taxon>Bacteria</taxon>
        <taxon>Pseudomonadati</taxon>
        <taxon>Bacteroidota</taxon>
        <taxon>Flavobacteriia</taxon>
        <taxon>Flavobacteriales</taxon>
        <taxon>Flavobacteriaceae</taxon>
        <taxon>Bizionia</taxon>
    </lineage>
</organism>
<dbReference type="EMBL" id="AFXZ01000013">
    <property type="protein sequence ID" value="EGV43999.1"/>
    <property type="molecule type" value="Genomic_DNA"/>
</dbReference>
<dbReference type="RefSeq" id="WP_008636150.1">
    <property type="nucleotide sequence ID" value="NZ_AFXZ01000013.1"/>
</dbReference>
<reference evidence="1 2" key="1">
    <citation type="journal article" date="2008" name="Int. J. Syst. Evol. Microbiol.">
        <title>Bizionia argentinensis sp. nov., isolated from surface marine water in Antarctica.</title>
        <authorList>
            <person name="Bercovich A."/>
            <person name="Vazquez S.C."/>
            <person name="Yankilevich P."/>
            <person name="Coria S.H."/>
            <person name="Foti M."/>
            <person name="Hernandez E."/>
            <person name="Vidal A."/>
            <person name="Ruberto L."/>
            <person name="Melo C."/>
            <person name="Marenssi S."/>
            <person name="Criscuolo M."/>
            <person name="Memoli M."/>
            <person name="Arguelles M."/>
            <person name="Mac Cormack W.P."/>
        </authorList>
    </citation>
    <scope>NUCLEOTIDE SEQUENCE [LARGE SCALE GENOMIC DNA]</scope>
    <source>
        <strain evidence="1 2">JUB59</strain>
    </source>
</reference>
<dbReference type="PANTHER" id="PTHR41247">
    <property type="entry name" value="HTH-TYPE TRANSCRIPTIONAL REPRESSOR YCNK"/>
    <property type="match status" value="1"/>
</dbReference>
<protein>
    <submittedName>
        <fullName evidence="1">Uncharacterized protein</fullName>
    </submittedName>
</protein>